<name>A0AAN7BUS3_9PEZI</name>
<dbReference type="AlphaFoldDB" id="A0AAN7BUS3"/>
<accession>A0AAN7BUS3</accession>
<dbReference type="EMBL" id="MU865305">
    <property type="protein sequence ID" value="KAK4229747.1"/>
    <property type="molecule type" value="Genomic_DNA"/>
</dbReference>
<sequence length="79" mass="9072">MKLLLLYFAVFAEISYLYITSSILPVSPFYPSPSPIYPTKPHILAQTHRNRCKDLIGTKRYIYLSLAFPTTRGLSVETF</sequence>
<organism evidence="1 2">
    <name type="scientific">Podospora fimiseda</name>
    <dbReference type="NCBI Taxonomy" id="252190"/>
    <lineage>
        <taxon>Eukaryota</taxon>
        <taxon>Fungi</taxon>
        <taxon>Dikarya</taxon>
        <taxon>Ascomycota</taxon>
        <taxon>Pezizomycotina</taxon>
        <taxon>Sordariomycetes</taxon>
        <taxon>Sordariomycetidae</taxon>
        <taxon>Sordariales</taxon>
        <taxon>Podosporaceae</taxon>
        <taxon>Podospora</taxon>
    </lineage>
</organism>
<evidence type="ECO:0000313" key="1">
    <source>
        <dbReference type="EMBL" id="KAK4229747.1"/>
    </source>
</evidence>
<reference evidence="1" key="1">
    <citation type="journal article" date="2023" name="Mol. Phylogenet. Evol.">
        <title>Genome-scale phylogeny and comparative genomics of the fungal order Sordariales.</title>
        <authorList>
            <person name="Hensen N."/>
            <person name="Bonometti L."/>
            <person name="Westerberg I."/>
            <person name="Brannstrom I.O."/>
            <person name="Guillou S."/>
            <person name="Cros-Aarteil S."/>
            <person name="Calhoun S."/>
            <person name="Haridas S."/>
            <person name="Kuo A."/>
            <person name="Mondo S."/>
            <person name="Pangilinan J."/>
            <person name="Riley R."/>
            <person name="LaButti K."/>
            <person name="Andreopoulos B."/>
            <person name="Lipzen A."/>
            <person name="Chen C."/>
            <person name="Yan M."/>
            <person name="Daum C."/>
            <person name="Ng V."/>
            <person name="Clum A."/>
            <person name="Steindorff A."/>
            <person name="Ohm R.A."/>
            <person name="Martin F."/>
            <person name="Silar P."/>
            <person name="Natvig D.O."/>
            <person name="Lalanne C."/>
            <person name="Gautier V."/>
            <person name="Ament-Velasquez S.L."/>
            <person name="Kruys A."/>
            <person name="Hutchinson M.I."/>
            <person name="Powell A.J."/>
            <person name="Barry K."/>
            <person name="Miller A.N."/>
            <person name="Grigoriev I.V."/>
            <person name="Debuchy R."/>
            <person name="Gladieux P."/>
            <person name="Hiltunen Thoren M."/>
            <person name="Johannesson H."/>
        </authorList>
    </citation>
    <scope>NUCLEOTIDE SEQUENCE</scope>
    <source>
        <strain evidence="1">CBS 990.96</strain>
    </source>
</reference>
<proteinExistence type="predicted"/>
<reference evidence="1" key="2">
    <citation type="submission" date="2023-05" db="EMBL/GenBank/DDBJ databases">
        <authorList>
            <consortium name="Lawrence Berkeley National Laboratory"/>
            <person name="Steindorff A."/>
            <person name="Hensen N."/>
            <person name="Bonometti L."/>
            <person name="Westerberg I."/>
            <person name="Brannstrom I.O."/>
            <person name="Guillou S."/>
            <person name="Cros-Aarteil S."/>
            <person name="Calhoun S."/>
            <person name="Haridas S."/>
            <person name="Kuo A."/>
            <person name="Mondo S."/>
            <person name="Pangilinan J."/>
            <person name="Riley R."/>
            <person name="Labutti K."/>
            <person name="Andreopoulos B."/>
            <person name="Lipzen A."/>
            <person name="Chen C."/>
            <person name="Yanf M."/>
            <person name="Daum C."/>
            <person name="Ng V."/>
            <person name="Clum A."/>
            <person name="Ohm R."/>
            <person name="Martin F."/>
            <person name="Silar P."/>
            <person name="Natvig D."/>
            <person name="Lalanne C."/>
            <person name="Gautier V."/>
            <person name="Ament-Velasquez S.L."/>
            <person name="Kruys A."/>
            <person name="Hutchinson M.I."/>
            <person name="Powell A.J."/>
            <person name="Barry K."/>
            <person name="Miller A.N."/>
            <person name="Grigoriev I.V."/>
            <person name="Debuchy R."/>
            <person name="Gladieux P."/>
            <person name="Thoren M.H."/>
            <person name="Johannesson H."/>
        </authorList>
    </citation>
    <scope>NUCLEOTIDE SEQUENCE</scope>
    <source>
        <strain evidence="1">CBS 990.96</strain>
    </source>
</reference>
<keyword evidence="2" id="KW-1185">Reference proteome</keyword>
<dbReference type="Proteomes" id="UP001301958">
    <property type="component" value="Unassembled WGS sequence"/>
</dbReference>
<gene>
    <name evidence="1" type="ORF">QBC38DRAFT_471556</name>
</gene>
<evidence type="ECO:0000313" key="2">
    <source>
        <dbReference type="Proteomes" id="UP001301958"/>
    </source>
</evidence>
<protein>
    <submittedName>
        <fullName evidence="1">Uncharacterized protein</fullName>
    </submittedName>
</protein>
<comment type="caution">
    <text evidence="1">The sequence shown here is derived from an EMBL/GenBank/DDBJ whole genome shotgun (WGS) entry which is preliminary data.</text>
</comment>